<reference evidence="2 3" key="1">
    <citation type="journal article" date="2011" name="Stand. Genomic Sci.">
        <title>Complete genome sequence of the thermophilic, hydrogen-oxidizing Bacillus tusciae type strain (T2) and reclassification in the new genus, Kyrpidia gen. nov. as Kyrpidia tusciae comb. nov. and emendation of the family Alicyclobacillaceae da Costa and Rainey, 2010.</title>
        <authorList>
            <person name="Klenk H.P."/>
            <person name="Lapidus A."/>
            <person name="Chertkov O."/>
            <person name="Copeland A."/>
            <person name="Del Rio T.G."/>
            <person name="Nolan M."/>
            <person name="Lucas S."/>
            <person name="Chen F."/>
            <person name="Tice H."/>
            <person name="Cheng J.F."/>
            <person name="Han C."/>
            <person name="Bruce D."/>
            <person name="Goodwin L."/>
            <person name="Pitluck S."/>
            <person name="Pati A."/>
            <person name="Ivanova N."/>
            <person name="Mavromatis K."/>
            <person name="Daum C."/>
            <person name="Chen A."/>
            <person name="Palaniappan K."/>
            <person name="Chang Y.J."/>
            <person name="Land M."/>
            <person name="Hauser L."/>
            <person name="Jeffries C.D."/>
            <person name="Detter J.C."/>
            <person name="Rohde M."/>
            <person name="Abt B."/>
            <person name="Pukall R."/>
            <person name="Goker M."/>
            <person name="Bristow J."/>
            <person name="Markowitz V."/>
            <person name="Hugenholtz P."/>
            <person name="Eisen J.A."/>
        </authorList>
    </citation>
    <scope>NUCLEOTIDE SEQUENCE [LARGE SCALE GENOMIC DNA]</scope>
    <source>
        <strain evidence="2 3">DSM 2912</strain>
    </source>
</reference>
<keyword evidence="3" id="KW-1185">Reference proteome</keyword>
<dbReference type="RefSeq" id="WP_013075468.1">
    <property type="nucleotide sequence ID" value="NC_014098.1"/>
</dbReference>
<evidence type="ECO:0000313" key="2">
    <source>
        <dbReference type="EMBL" id="ADG06179.1"/>
    </source>
</evidence>
<gene>
    <name evidence="2" type="ordered locus">Btus_1466</name>
</gene>
<sequence>MDKPQENSTRKKEPTVAPGSEGVEGLDEDADTKEKARGEFTRVTRLVWDEVESGPPTSSTDGS</sequence>
<evidence type="ECO:0000256" key="1">
    <source>
        <dbReference type="SAM" id="MobiDB-lite"/>
    </source>
</evidence>
<proteinExistence type="predicted"/>
<dbReference type="EMBL" id="CP002017">
    <property type="protein sequence ID" value="ADG06179.1"/>
    <property type="molecule type" value="Genomic_DNA"/>
</dbReference>
<feature type="region of interest" description="Disordered" evidence="1">
    <location>
        <begin position="1"/>
        <end position="39"/>
    </location>
</feature>
<protein>
    <submittedName>
        <fullName evidence="2">Uncharacterized protein</fullName>
    </submittedName>
</protein>
<dbReference type="KEGG" id="bts:Btus_1466"/>
<dbReference type="OrthoDB" id="2382345at2"/>
<accession>D5WPC0</accession>
<dbReference type="Proteomes" id="UP000002368">
    <property type="component" value="Chromosome"/>
</dbReference>
<dbReference type="HOGENOM" id="CLU_206939_0_0_9"/>
<evidence type="ECO:0000313" key="3">
    <source>
        <dbReference type="Proteomes" id="UP000002368"/>
    </source>
</evidence>
<organism evidence="2 3">
    <name type="scientific">Kyrpidia tusciae (strain DSM 2912 / NBRC 15312 / T2)</name>
    <name type="common">Bacillus tusciae</name>
    <dbReference type="NCBI Taxonomy" id="562970"/>
    <lineage>
        <taxon>Bacteria</taxon>
        <taxon>Bacillati</taxon>
        <taxon>Bacillota</taxon>
        <taxon>Bacilli</taxon>
        <taxon>Bacillales</taxon>
        <taxon>Alicyclobacillaceae</taxon>
        <taxon>Kyrpidia</taxon>
    </lineage>
</organism>
<feature type="compositionally biased region" description="Basic and acidic residues" evidence="1">
    <location>
        <begin position="1"/>
        <end position="14"/>
    </location>
</feature>
<name>D5WPC0_KYRT2</name>
<dbReference type="AlphaFoldDB" id="D5WPC0"/>